<dbReference type="PANTHER" id="PTHR41532:SF1">
    <property type="entry name" value="FIXS PROTEIN"/>
    <property type="match status" value="1"/>
</dbReference>
<name>A0A6C0GIT0_9BACT</name>
<keyword evidence="1" id="KW-0812">Transmembrane</keyword>
<dbReference type="InterPro" id="IPR004714">
    <property type="entry name" value="Cyt_oxidase_maturation_cbb3"/>
</dbReference>
<dbReference type="KEGG" id="rhoz:GXP67_13560"/>
<keyword evidence="1" id="KW-1133">Transmembrane helix</keyword>
<gene>
    <name evidence="2" type="primary">ccoS</name>
    <name evidence="2" type="ORF">GXP67_13560</name>
</gene>
<dbReference type="PANTHER" id="PTHR41532">
    <property type="entry name" value="FIXS PROTEIN"/>
    <property type="match status" value="1"/>
</dbReference>
<protein>
    <submittedName>
        <fullName evidence="2">Cbb3-type cytochrome oxidase assembly protein CcoS</fullName>
    </submittedName>
</protein>
<keyword evidence="1" id="KW-0472">Membrane</keyword>
<dbReference type="RefSeq" id="WP_162443611.1">
    <property type="nucleotide sequence ID" value="NZ_CP048222.1"/>
</dbReference>
<reference evidence="2 3" key="1">
    <citation type="submission" date="2020-01" db="EMBL/GenBank/DDBJ databases">
        <authorList>
            <person name="Kim M.K."/>
        </authorList>
    </citation>
    <scope>NUCLEOTIDE SEQUENCE [LARGE SCALE GENOMIC DNA]</scope>
    <source>
        <strain evidence="2 3">172606-1</strain>
    </source>
</reference>
<organism evidence="2 3">
    <name type="scientific">Rhodocytophaga rosea</name>
    <dbReference type="NCBI Taxonomy" id="2704465"/>
    <lineage>
        <taxon>Bacteria</taxon>
        <taxon>Pseudomonadati</taxon>
        <taxon>Bacteroidota</taxon>
        <taxon>Cytophagia</taxon>
        <taxon>Cytophagales</taxon>
        <taxon>Rhodocytophagaceae</taxon>
        <taxon>Rhodocytophaga</taxon>
    </lineage>
</organism>
<evidence type="ECO:0000256" key="1">
    <source>
        <dbReference type="SAM" id="Phobius"/>
    </source>
</evidence>
<dbReference type="Pfam" id="PF03597">
    <property type="entry name" value="FixS"/>
    <property type="match status" value="1"/>
</dbReference>
<keyword evidence="3" id="KW-1185">Reference proteome</keyword>
<evidence type="ECO:0000313" key="2">
    <source>
        <dbReference type="EMBL" id="QHT67583.1"/>
    </source>
</evidence>
<proteinExistence type="predicted"/>
<dbReference type="EMBL" id="CP048222">
    <property type="protein sequence ID" value="QHT67583.1"/>
    <property type="molecule type" value="Genomic_DNA"/>
</dbReference>
<dbReference type="Proteomes" id="UP000480178">
    <property type="component" value="Chromosome"/>
</dbReference>
<accession>A0A6C0GIT0</accession>
<evidence type="ECO:0000313" key="3">
    <source>
        <dbReference type="Proteomes" id="UP000480178"/>
    </source>
</evidence>
<dbReference type="AlphaFoldDB" id="A0A6C0GIT0"/>
<dbReference type="NCBIfam" id="TIGR00847">
    <property type="entry name" value="ccoS"/>
    <property type="match status" value="1"/>
</dbReference>
<sequence>MSVILVLVTLSMIVAGSFLGAFIWAMKSGQYEDTYSPSVRMLFEDKKEESSHKQV</sequence>
<feature type="transmembrane region" description="Helical" evidence="1">
    <location>
        <begin position="6"/>
        <end position="26"/>
    </location>
</feature>